<reference evidence="4" key="1">
    <citation type="submission" date="2016-11" db="UniProtKB">
        <authorList>
            <consortium name="WormBaseParasite"/>
        </authorList>
    </citation>
    <scope>IDENTIFICATION</scope>
</reference>
<dbReference type="InterPro" id="IPR013128">
    <property type="entry name" value="Peptidase_C1A"/>
</dbReference>
<dbReference type="WBParaSite" id="MhA1_Contig1616.frz3.gene11">
    <property type="protein sequence ID" value="MhA1_Contig1616.frz3.gene11"/>
    <property type="gene ID" value="MhA1_Contig1616.frz3.gene11"/>
</dbReference>
<dbReference type="PANTHER" id="PTHR12411">
    <property type="entry name" value="CYSTEINE PROTEASE FAMILY C1-RELATED"/>
    <property type="match status" value="1"/>
</dbReference>
<dbReference type="Proteomes" id="UP000095281">
    <property type="component" value="Unplaced"/>
</dbReference>
<feature type="domain" description="Peptidase C1A papain C-terminal" evidence="2">
    <location>
        <begin position="40"/>
        <end position="354"/>
    </location>
</feature>
<comment type="similarity">
    <text evidence="1">Belongs to the peptidase C1 family.</text>
</comment>
<accession>A0A1I8B7T3</accession>
<dbReference type="InterPro" id="IPR000668">
    <property type="entry name" value="Peptidase_C1A_C"/>
</dbReference>
<dbReference type="SUPFAM" id="SSF54001">
    <property type="entry name" value="Cysteine proteinases"/>
    <property type="match status" value="1"/>
</dbReference>
<evidence type="ECO:0000256" key="1">
    <source>
        <dbReference type="ARBA" id="ARBA00008455"/>
    </source>
</evidence>
<evidence type="ECO:0000259" key="2">
    <source>
        <dbReference type="SMART" id="SM00645"/>
    </source>
</evidence>
<dbReference type="AlphaFoldDB" id="A0A1I8B7T3"/>
<evidence type="ECO:0000313" key="3">
    <source>
        <dbReference type="Proteomes" id="UP000095281"/>
    </source>
</evidence>
<dbReference type="InterPro" id="IPR038765">
    <property type="entry name" value="Papain-like_cys_pep_sf"/>
</dbReference>
<dbReference type="Pfam" id="PF00112">
    <property type="entry name" value="Peptidase_C1"/>
    <property type="match status" value="1"/>
</dbReference>
<name>A0A1I8B7T3_MELHA</name>
<dbReference type="GO" id="GO:0008234">
    <property type="term" value="F:cysteine-type peptidase activity"/>
    <property type="evidence" value="ECO:0007669"/>
    <property type="project" value="InterPro"/>
</dbReference>
<organism evidence="3 4">
    <name type="scientific">Meloidogyne hapla</name>
    <name type="common">Root-knot nematode worm</name>
    <dbReference type="NCBI Taxonomy" id="6305"/>
    <lineage>
        <taxon>Eukaryota</taxon>
        <taxon>Metazoa</taxon>
        <taxon>Ecdysozoa</taxon>
        <taxon>Nematoda</taxon>
        <taxon>Chromadorea</taxon>
        <taxon>Rhabditida</taxon>
        <taxon>Tylenchina</taxon>
        <taxon>Tylenchomorpha</taxon>
        <taxon>Tylenchoidea</taxon>
        <taxon>Meloidogynidae</taxon>
        <taxon>Meloidogyninae</taxon>
        <taxon>Meloidogyne</taxon>
    </lineage>
</organism>
<keyword evidence="3" id="KW-1185">Reference proteome</keyword>
<dbReference type="SMART" id="SM00645">
    <property type="entry name" value="Pept_C1"/>
    <property type="match status" value="1"/>
</dbReference>
<dbReference type="Gene3D" id="3.90.70.10">
    <property type="entry name" value="Cysteine proteinases"/>
    <property type="match status" value="1"/>
</dbReference>
<protein>
    <submittedName>
        <fullName evidence="4">Pept_C1 domain-containing protein</fullName>
    </submittedName>
</protein>
<dbReference type="GO" id="GO:0006508">
    <property type="term" value="P:proteolysis"/>
    <property type="evidence" value="ECO:0007669"/>
    <property type="project" value="InterPro"/>
</dbReference>
<proteinExistence type="inferred from homology"/>
<evidence type="ECO:0000313" key="4">
    <source>
        <dbReference type="WBParaSite" id="MhA1_Contig1616.frz3.gene11"/>
    </source>
</evidence>
<sequence length="365" mass="41695">MLFGTYLNSSISEIKKQGGPTIMDQKARTRRDIVYPEDIPPSAFIINEKWPECIDIFKHTIENGECSSCWAIAAADSISSRICIRKVNSFREKVKRWSEQTDIISKEAKFIWDFSNLLGNMNDDLSSLKSLPSTFVKEEEAMRQSCDKGNPANAFAHSIEIGILSGTNSEIDSGCKPYSKVDLLSSSKILKCEEECTNKTTEKEMPKRGIVRLFIQWENRDKENLSEEDSKDAKRYHLYKFFSAHEDLIKRIKKEIMREGPVVAFISSSLSFTSYSSGIYQRNDSIDGGKDIPEGSNDAKRSILIIGWGQTKEGEDYWICKASMFKGWGEYEGNFRILQGNNELGIEETIMFPEIRDPETWHLDF</sequence>